<dbReference type="InterPro" id="IPR000259">
    <property type="entry name" value="Adhesion_dom_fimbrial"/>
</dbReference>
<evidence type="ECO:0000259" key="1">
    <source>
        <dbReference type="Pfam" id="PF00419"/>
    </source>
</evidence>
<keyword evidence="3" id="KW-1185">Reference proteome</keyword>
<name>A0A7W3FL37_9GAMM</name>
<comment type="caution">
    <text evidence="2">The sequence shown here is derived from an EMBL/GenBank/DDBJ whole genome shotgun (WGS) entry which is preliminary data.</text>
</comment>
<dbReference type="PANTHER" id="PTHR33420">
    <property type="entry name" value="FIMBRIAL SUBUNIT ELFA-RELATED"/>
    <property type="match status" value="1"/>
</dbReference>
<dbReference type="PANTHER" id="PTHR33420:SF25">
    <property type="entry name" value="PROTEIN FIMF"/>
    <property type="match status" value="1"/>
</dbReference>
<accession>A0A7W3FL37</accession>
<protein>
    <submittedName>
        <fullName evidence="2">Fimbrial protein</fullName>
    </submittedName>
</protein>
<dbReference type="Pfam" id="PF00419">
    <property type="entry name" value="Fimbrial"/>
    <property type="match status" value="1"/>
</dbReference>
<dbReference type="InterPro" id="IPR036937">
    <property type="entry name" value="Adhesion_dom_fimbrial_sf"/>
</dbReference>
<feature type="domain" description="Fimbrial-type adhesion" evidence="1">
    <location>
        <begin position="197"/>
        <end position="333"/>
    </location>
</feature>
<dbReference type="InterPro" id="IPR050263">
    <property type="entry name" value="Bact_Fimbrial_Adh_Pro"/>
</dbReference>
<sequence>MKAMNKPFIIESTHKSRCILVVFAAVLWMSAGGARAQVAFTPNNSSLSLPTRLHVGSTSVGDVLWTSAKARSRKIDPNLTSRIAWIPSSTTPLPGYNDVYATTVPGIGIRWRNNLFGNAFPAGISLAGYNDASPVARGLDASLPMQEVWFELVQVAAMVTPGVLQPPPRQRVAFNCGSMDECNWYTNINGATIITIDTCAMPASIPVNLGDHSAAAFNAVGTVSSWVDFNIPLRNCPSTYTGLFYWITPTYGVGLGGGQPMLRTRPGGATGVVVDLWDSYHNRRAPLNAGQQLIGLAPGTPSVDLGFRARIYQSEATVTPGPVESSMDIRIDYR</sequence>
<dbReference type="Gene3D" id="2.60.40.1090">
    <property type="entry name" value="Fimbrial-type adhesion domain"/>
    <property type="match status" value="1"/>
</dbReference>
<dbReference type="AlphaFoldDB" id="A0A7W3FL37"/>
<dbReference type="InterPro" id="IPR008966">
    <property type="entry name" value="Adhesion_dom_sf"/>
</dbReference>
<dbReference type="GO" id="GO:0043709">
    <property type="term" value="P:cell adhesion involved in single-species biofilm formation"/>
    <property type="evidence" value="ECO:0007669"/>
    <property type="project" value="TreeGrafter"/>
</dbReference>
<evidence type="ECO:0000313" key="2">
    <source>
        <dbReference type="EMBL" id="MBA8681558.1"/>
    </source>
</evidence>
<dbReference type="EMBL" id="JACGXS010000002">
    <property type="protein sequence ID" value="MBA8681558.1"/>
    <property type="molecule type" value="Genomic_DNA"/>
</dbReference>
<dbReference type="Proteomes" id="UP000547058">
    <property type="component" value="Unassembled WGS sequence"/>
</dbReference>
<proteinExistence type="predicted"/>
<dbReference type="Gene3D" id="2.60.40.3310">
    <property type="match status" value="1"/>
</dbReference>
<evidence type="ECO:0000313" key="3">
    <source>
        <dbReference type="Proteomes" id="UP000547058"/>
    </source>
</evidence>
<reference evidence="2 3" key="1">
    <citation type="submission" date="2020-08" db="EMBL/GenBank/DDBJ databases">
        <title>Stenotrophomonas tumulicola JCM 30961.</title>
        <authorList>
            <person name="Deng Y."/>
        </authorList>
    </citation>
    <scope>NUCLEOTIDE SEQUENCE [LARGE SCALE GENOMIC DNA]</scope>
    <source>
        <strain evidence="2 3">JCM 30961</strain>
    </source>
</reference>
<dbReference type="RefSeq" id="WP_182338679.1">
    <property type="nucleotide sequence ID" value="NZ_JACGXS010000002.1"/>
</dbReference>
<organism evidence="2 3">
    <name type="scientific">Stenotrophomonas tumulicola</name>
    <dbReference type="NCBI Taxonomy" id="1685415"/>
    <lineage>
        <taxon>Bacteria</taxon>
        <taxon>Pseudomonadati</taxon>
        <taxon>Pseudomonadota</taxon>
        <taxon>Gammaproteobacteria</taxon>
        <taxon>Lysobacterales</taxon>
        <taxon>Lysobacteraceae</taxon>
        <taxon>Stenotrophomonas</taxon>
    </lineage>
</organism>
<dbReference type="GO" id="GO:0009289">
    <property type="term" value="C:pilus"/>
    <property type="evidence" value="ECO:0007669"/>
    <property type="project" value="InterPro"/>
</dbReference>
<gene>
    <name evidence="2" type="ORF">H4O11_07000</name>
</gene>
<dbReference type="SUPFAM" id="SSF49401">
    <property type="entry name" value="Bacterial adhesins"/>
    <property type="match status" value="1"/>
</dbReference>